<dbReference type="EMBL" id="CABDUW010001040">
    <property type="protein sequence ID" value="VTJ78132.1"/>
    <property type="molecule type" value="Genomic_DNA"/>
</dbReference>
<organism evidence="2 3">
    <name type="scientific">Marmota monax</name>
    <name type="common">Woodchuck</name>
    <dbReference type="NCBI Taxonomy" id="9995"/>
    <lineage>
        <taxon>Eukaryota</taxon>
        <taxon>Metazoa</taxon>
        <taxon>Chordata</taxon>
        <taxon>Craniata</taxon>
        <taxon>Vertebrata</taxon>
        <taxon>Euteleostomi</taxon>
        <taxon>Mammalia</taxon>
        <taxon>Eutheria</taxon>
        <taxon>Euarchontoglires</taxon>
        <taxon>Glires</taxon>
        <taxon>Rodentia</taxon>
        <taxon>Sciuromorpha</taxon>
        <taxon>Sciuridae</taxon>
        <taxon>Xerinae</taxon>
        <taxon>Marmotini</taxon>
        <taxon>Marmota</taxon>
    </lineage>
</organism>
<accession>A0A5E4CBA2</accession>
<keyword evidence="3" id="KW-1185">Reference proteome</keyword>
<protein>
    <submittedName>
        <fullName evidence="2">Uncharacterized protein</fullName>
    </submittedName>
</protein>
<evidence type="ECO:0000313" key="3">
    <source>
        <dbReference type="Proteomes" id="UP000335636"/>
    </source>
</evidence>
<name>A0A5E4CBA2_MARMO</name>
<feature type="region of interest" description="Disordered" evidence="1">
    <location>
        <begin position="66"/>
        <end position="88"/>
    </location>
</feature>
<reference evidence="2" key="1">
    <citation type="submission" date="2019-04" db="EMBL/GenBank/DDBJ databases">
        <authorList>
            <person name="Alioto T."/>
            <person name="Alioto T."/>
        </authorList>
    </citation>
    <scope>NUCLEOTIDE SEQUENCE [LARGE SCALE GENOMIC DNA]</scope>
</reference>
<feature type="compositionally biased region" description="Low complexity" evidence="1">
    <location>
        <begin position="73"/>
        <end position="88"/>
    </location>
</feature>
<feature type="non-terminal residue" evidence="2">
    <location>
        <position position="1"/>
    </location>
</feature>
<evidence type="ECO:0000256" key="1">
    <source>
        <dbReference type="SAM" id="MobiDB-lite"/>
    </source>
</evidence>
<proteinExistence type="predicted"/>
<comment type="caution">
    <text evidence="2">The sequence shown here is derived from an EMBL/GenBank/DDBJ whole genome shotgun (WGS) entry which is preliminary data.</text>
</comment>
<sequence>ILMDEKGVYALLVKEDALCPSSPESDFRALQLLQHLSPATPSCLLTKETLKNPRSSLRIWCTRGVSQTETSKATRTQNTTAETTPAGA</sequence>
<gene>
    <name evidence="2" type="ORF">MONAX_5E035047</name>
</gene>
<dbReference type="AlphaFoldDB" id="A0A5E4CBA2"/>
<evidence type="ECO:0000313" key="2">
    <source>
        <dbReference type="EMBL" id="VTJ78132.1"/>
    </source>
</evidence>
<dbReference type="Proteomes" id="UP000335636">
    <property type="component" value="Unassembled WGS sequence"/>
</dbReference>